<reference evidence="2 3" key="1">
    <citation type="submission" date="2023-03" db="EMBL/GenBank/DDBJ databases">
        <title>Bacillus Genome Sequencing.</title>
        <authorList>
            <person name="Dunlap C."/>
        </authorList>
    </citation>
    <scope>NUCLEOTIDE SEQUENCE [LARGE SCALE GENOMIC DNA]</scope>
    <source>
        <strain evidence="2 3">B-14544</strain>
    </source>
</reference>
<dbReference type="RefSeq" id="WP_327967173.1">
    <property type="nucleotide sequence ID" value="NZ_JARMQG010000084.1"/>
</dbReference>
<protein>
    <submittedName>
        <fullName evidence="2">Uncharacterized protein</fullName>
    </submittedName>
</protein>
<name>A0ABU6N839_9BACI</name>
<dbReference type="Proteomes" id="UP001330749">
    <property type="component" value="Unassembled WGS sequence"/>
</dbReference>
<organism evidence="2 3">
    <name type="scientific">Bacillus xiapuensis</name>
    <dbReference type="NCBI Taxonomy" id="2014075"/>
    <lineage>
        <taxon>Bacteria</taxon>
        <taxon>Bacillati</taxon>
        <taxon>Bacillota</taxon>
        <taxon>Bacilli</taxon>
        <taxon>Bacillales</taxon>
        <taxon>Bacillaceae</taxon>
        <taxon>Bacillus</taxon>
    </lineage>
</organism>
<gene>
    <name evidence="2" type="ORF">P4447_07365</name>
</gene>
<evidence type="ECO:0000313" key="2">
    <source>
        <dbReference type="EMBL" id="MED3562270.1"/>
    </source>
</evidence>
<feature type="region of interest" description="Disordered" evidence="1">
    <location>
        <begin position="68"/>
        <end position="95"/>
    </location>
</feature>
<accession>A0ABU6N839</accession>
<evidence type="ECO:0000313" key="3">
    <source>
        <dbReference type="Proteomes" id="UP001330749"/>
    </source>
</evidence>
<feature type="compositionally biased region" description="Basic and acidic residues" evidence="1">
    <location>
        <begin position="72"/>
        <end position="95"/>
    </location>
</feature>
<keyword evidence="3" id="KW-1185">Reference proteome</keyword>
<sequence length="95" mass="10978">MGYAKEEQETTLVYSAEDNEWSGYSCYSPHITKIVKLLGIENIDAEYEDGRESPLSIKFKLKSNQVSFRQGNKREMSEEQKQKAAERLAKARENK</sequence>
<evidence type="ECO:0000256" key="1">
    <source>
        <dbReference type="SAM" id="MobiDB-lite"/>
    </source>
</evidence>
<dbReference type="EMBL" id="JARMQG010000084">
    <property type="protein sequence ID" value="MED3562270.1"/>
    <property type="molecule type" value="Genomic_DNA"/>
</dbReference>
<comment type="caution">
    <text evidence="2">The sequence shown here is derived from an EMBL/GenBank/DDBJ whole genome shotgun (WGS) entry which is preliminary data.</text>
</comment>
<proteinExistence type="predicted"/>